<feature type="transmembrane region" description="Helical" evidence="1">
    <location>
        <begin position="108"/>
        <end position="127"/>
    </location>
</feature>
<evidence type="ECO:0000313" key="2">
    <source>
        <dbReference type="EMBL" id="MDR6725573.1"/>
    </source>
</evidence>
<organism evidence="2 3">
    <name type="scientific">Paenibacillus amylolyticus</name>
    <dbReference type="NCBI Taxonomy" id="1451"/>
    <lineage>
        <taxon>Bacteria</taxon>
        <taxon>Bacillati</taxon>
        <taxon>Bacillota</taxon>
        <taxon>Bacilli</taxon>
        <taxon>Bacillales</taxon>
        <taxon>Paenibacillaceae</taxon>
        <taxon>Paenibacillus</taxon>
    </lineage>
</organism>
<evidence type="ECO:0000256" key="1">
    <source>
        <dbReference type="SAM" id="Phobius"/>
    </source>
</evidence>
<dbReference type="RefSeq" id="WP_056694559.1">
    <property type="nucleotide sequence ID" value="NZ_JAVDTR010000012.1"/>
</dbReference>
<dbReference type="Proteomes" id="UP001254832">
    <property type="component" value="Unassembled WGS sequence"/>
</dbReference>
<feature type="transmembrane region" description="Helical" evidence="1">
    <location>
        <begin position="76"/>
        <end position="96"/>
    </location>
</feature>
<proteinExistence type="predicted"/>
<protein>
    <submittedName>
        <fullName evidence="2">Ca2+/Na+ antiporter</fullName>
    </submittedName>
</protein>
<feature type="transmembrane region" description="Helical" evidence="1">
    <location>
        <begin position="155"/>
        <end position="174"/>
    </location>
</feature>
<keyword evidence="1" id="KW-0472">Membrane</keyword>
<keyword evidence="1" id="KW-1133">Transmembrane helix</keyword>
<name>A0AAP5H3D6_PAEAM</name>
<dbReference type="EMBL" id="JAVDTR010000012">
    <property type="protein sequence ID" value="MDR6725573.1"/>
    <property type="molecule type" value="Genomic_DNA"/>
</dbReference>
<dbReference type="NCBIfam" id="NF038403">
    <property type="entry name" value="perm_prefix_1"/>
    <property type="match status" value="1"/>
</dbReference>
<evidence type="ECO:0000313" key="3">
    <source>
        <dbReference type="Proteomes" id="UP001254832"/>
    </source>
</evidence>
<reference evidence="2" key="1">
    <citation type="submission" date="2023-07" db="EMBL/GenBank/DDBJ databases">
        <title>Sorghum-associated microbial communities from plants grown in Nebraska, USA.</title>
        <authorList>
            <person name="Schachtman D."/>
        </authorList>
    </citation>
    <scope>NUCLEOTIDE SEQUENCE</scope>
    <source>
        <strain evidence="2">BE80</strain>
    </source>
</reference>
<comment type="caution">
    <text evidence="2">The sequence shown here is derived from an EMBL/GenBank/DDBJ whole genome shotgun (WGS) entry which is preliminary data.</text>
</comment>
<keyword evidence="1" id="KW-0812">Transmembrane</keyword>
<accession>A0AAP5H3D6</accession>
<dbReference type="InterPro" id="IPR047928">
    <property type="entry name" value="Perm_prefix_1"/>
</dbReference>
<gene>
    <name evidence="2" type="ORF">J2W91_004075</name>
</gene>
<sequence>MNLEERISRHMERLFEHAQDSTANRELKEEIHSNLTARMEDYIDQGMSEEQAFEKAIQHIAGLDQIMSDQHQVQRFPYWTAVLQSALIYCLIAWIITIPMRVLMEGKIVNFWLMIASALVGGVYLLYMWSNRERQRNAEATTVIRSTTLRKWTRIVWWMWGALILIMWGTQAALRFGSNIWYSRPFQVEGPYQFAVLVIAFVIPLLTIVVPLVVQKAGRLVREFEVGEIRG</sequence>
<dbReference type="AlphaFoldDB" id="A0AAP5H3D6"/>
<feature type="transmembrane region" description="Helical" evidence="1">
    <location>
        <begin position="194"/>
        <end position="214"/>
    </location>
</feature>